<feature type="region of interest" description="Disordered" evidence="2">
    <location>
        <begin position="166"/>
        <end position="245"/>
    </location>
</feature>
<feature type="region of interest" description="Disordered" evidence="2">
    <location>
        <begin position="463"/>
        <end position="552"/>
    </location>
</feature>
<sequence length="1680" mass="184296">MDEFSGILDRDFGLRPQGKSTPTASPGTAATVGGGRREGPNLWSVRDGSSDATSSWENPSSGWNSASIGDPFLRDRGAGISKDFDYVFVGVPANSSSSSRGQYASSSSPSSFDSIFNGFADSGTKSSASLLVYDKPVYDDDIFDGVPGTKSSSSVKYDDVFASLSSGSNHVSAPPYEDLLENLGKQMPESRAGSDKRSGEKEEQDMSGFDELIPGFCRSSPPKKREDQEISQQMPDISFDKPATSKSEDSFVILESVSNSKYSSSGLFSNPLENISEPMNFGSMRVDTSPVSETIFDDVNAFDGISKSVPLSQQVQSTKSSDLQNSVGRNGIQNMDTYGKNTMVDQSPEFNVPIETRDDIWLTVSEIPLQTQPTSAPPPSRPPPPLVIKKAPLGADTKRKENESFQHSMQSHAYNEKSTKPASVDELEDFAMGKPKTYTQHHEDFFFNGEELQKKLAAEAAMKEAMHRAEARFKHAKEARGIDRGAKVSRNEEYIDEKANLDGEDLEDTERKEGSDHEQTQKEREAKEEEKRLEKEREQEVDREREKARQAAARAIREARERAAAEARLKAERAAAETRQRVERAAVQRAAAEARERAAAVARERAEKAAVEVREKAAAEAREKAAAEAKERERAAAEVREKAAAEAREKTAAARERAAAEAREKAAAEARAAVERAAAEARLRAQKAAVERAAAETRERAAAAARERAATSAAAAAAVREHQKVENDLESFFSMGGARETMFDVKDQNKGSSDGTRRTSSGPPSSGEFQEVEGESEKRRKARLERHQRTQELAAKALAEKNERDMQIQREQAERHRIAEALDIEIKRWAAGKEGNLRALLSTLQYVLWPECGWQPVSLTDLITAAAVKKVYRRATLCVHPDKVQQKGATIQQKYIAEKVFDLLKIYPSYNAWSSGIKFLKSIQLPVFLLVPNLFAFELQVHEMTPCCMSYCEDKFVVILSKALESGTLSSILAELDSSLRWHDGDSPLSEPSILGLQSLLDAAASGDAAFALWDLLAARGLPASALLRPLSASMDVSTPQLSLLAGRVYLSLLLSPSVSLYSLFNPLVFLSLLRSLRRALKPFPSPSAASAAALPEASYDALAPRRSARKRKPGRSAGSDSTSVDQISDLSILLPRVLELLDSVLCRVRLDNTPDAVKSLIDTVAEILSSSSSHHRLPDLCFLVLYRIVSKPEHGDQTTLAVEVLRSLTPMILSPAKSAARASALGFVTEKMVPLAQDNDAVKDALVYLPRFLATKAPVKSELRACAVDSIMVIVWAMKPEDQIRFTQYVVMMTQGKPQLRLLAVDLILALLTLLPDPLGVKESAQEFNGKAWGLNCLQALVQRCSDSSPGIRARALTNTAQLLAILTGDSGNSAHLWELIGISNVDFNELLWRRCQDDKAVVRKAALLLITKSTTIMRGPLDDLLLRTLSSACSDPLVTIRKAAVAALSEACRVCPDDRVIPEWLHAVPHLIVDNESSIQQDCENLFLELVLDKISQAAKINFGNDATDLESLLPKGILRLLEGICDSEVAPCVRKICSSLGKKERIKMSVASSLQNLITASESVWLGSSKPIEKWTAPPGTWQLLSEVSLFSPKAIEWEFLHHHWHLLDKVSLEDQGKNSEEGDQSSFMWAGDRVHLLHIISNVSLELPPEPATELACNLLDRLKNFSMNLSEFSST</sequence>
<evidence type="ECO:0000256" key="2">
    <source>
        <dbReference type="SAM" id="MobiDB-lite"/>
    </source>
</evidence>
<dbReference type="GO" id="GO:0072318">
    <property type="term" value="P:clathrin coat disassembly"/>
    <property type="evidence" value="ECO:0007669"/>
    <property type="project" value="TreeGrafter"/>
</dbReference>
<feature type="compositionally biased region" description="Low complexity" evidence="2">
    <location>
        <begin position="751"/>
        <end position="762"/>
    </location>
</feature>
<feature type="region of interest" description="Disordered" evidence="2">
    <location>
        <begin position="1"/>
        <end position="68"/>
    </location>
</feature>
<proteinExistence type="predicted"/>
<feature type="region of interest" description="Disordered" evidence="2">
    <location>
        <begin position="1105"/>
        <end position="1124"/>
    </location>
</feature>
<feature type="region of interest" description="Disordered" evidence="2">
    <location>
        <begin position="744"/>
        <end position="789"/>
    </location>
</feature>
<evidence type="ECO:0000256" key="1">
    <source>
        <dbReference type="ARBA" id="ARBA00023054"/>
    </source>
</evidence>
<reference evidence="3" key="1">
    <citation type="submission" date="2022-05" db="EMBL/GenBank/DDBJ databases">
        <title>The Musa troglodytarum L. genome provides insights into the mechanism of non-climacteric behaviour and enrichment of carotenoids.</title>
        <authorList>
            <person name="Wang J."/>
        </authorList>
    </citation>
    <scope>NUCLEOTIDE SEQUENCE</scope>
    <source>
        <tissue evidence="3">Leaf</tissue>
    </source>
</reference>
<dbReference type="FunFam" id="1.10.287.110:FF:000009">
    <property type="entry name" value="Auxilin-related protein 1"/>
    <property type="match status" value="1"/>
</dbReference>
<feature type="compositionally biased region" description="Basic and acidic residues" evidence="2">
    <location>
        <begin position="463"/>
        <end position="501"/>
    </location>
</feature>
<dbReference type="InterPro" id="IPR036869">
    <property type="entry name" value="J_dom_sf"/>
</dbReference>
<feature type="compositionally biased region" description="Polar residues" evidence="2">
    <location>
        <begin position="50"/>
        <end position="67"/>
    </location>
</feature>
<feature type="region of interest" description="Disordered" evidence="2">
    <location>
        <begin position="395"/>
        <end position="421"/>
    </location>
</feature>
<organism evidence="3 4">
    <name type="scientific">Musa troglodytarum</name>
    <name type="common">fe'i banana</name>
    <dbReference type="NCBI Taxonomy" id="320322"/>
    <lineage>
        <taxon>Eukaryota</taxon>
        <taxon>Viridiplantae</taxon>
        <taxon>Streptophyta</taxon>
        <taxon>Embryophyta</taxon>
        <taxon>Tracheophyta</taxon>
        <taxon>Spermatophyta</taxon>
        <taxon>Magnoliopsida</taxon>
        <taxon>Liliopsida</taxon>
        <taxon>Zingiberales</taxon>
        <taxon>Musaceae</taxon>
        <taxon>Musa</taxon>
    </lineage>
</organism>
<dbReference type="SUPFAM" id="SSF46565">
    <property type="entry name" value="Chaperone J-domain"/>
    <property type="match status" value="1"/>
</dbReference>
<feature type="region of interest" description="Disordered" evidence="2">
    <location>
        <begin position="624"/>
        <end position="660"/>
    </location>
</feature>
<dbReference type="GO" id="GO:0005737">
    <property type="term" value="C:cytoplasm"/>
    <property type="evidence" value="ECO:0007669"/>
    <property type="project" value="TreeGrafter"/>
</dbReference>
<dbReference type="GO" id="GO:0031982">
    <property type="term" value="C:vesicle"/>
    <property type="evidence" value="ECO:0007669"/>
    <property type="project" value="TreeGrafter"/>
</dbReference>
<dbReference type="SUPFAM" id="SSF48371">
    <property type="entry name" value="ARM repeat"/>
    <property type="match status" value="1"/>
</dbReference>
<accession>A0A9E7JBU8</accession>
<dbReference type="Gene3D" id="1.25.10.10">
    <property type="entry name" value="Leucine-rich Repeat Variant"/>
    <property type="match status" value="1"/>
</dbReference>
<protein>
    <submittedName>
        <fullName evidence="3">Auxilin-related protein</fullName>
    </submittedName>
</protein>
<feature type="region of interest" description="Disordered" evidence="2">
    <location>
        <begin position="311"/>
        <end position="339"/>
    </location>
</feature>
<dbReference type="GO" id="GO:0072583">
    <property type="term" value="P:clathrin-dependent endocytosis"/>
    <property type="evidence" value="ECO:0007669"/>
    <property type="project" value="TreeGrafter"/>
</dbReference>
<feature type="region of interest" description="Disordered" evidence="2">
    <location>
        <begin position="692"/>
        <end position="711"/>
    </location>
</feature>
<feature type="compositionally biased region" description="Low complexity" evidence="2">
    <location>
        <begin position="20"/>
        <end position="31"/>
    </location>
</feature>
<dbReference type="Proteomes" id="UP001055439">
    <property type="component" value="Chromosome 1"/>
</dbReference>
<feature type="compositionally biased region" description="Basic and acidic residues" evidence="2">
    <location>
        <begin position="509"/>
        <end position="552"/>
    </location>
</feature>
<dbReference type="EMBL" id="CP097502">
    <property type="protein sequence ID" value="URD75211.1"/>
    <property type="molecule type" value="Genomic_DNA"/>
</dbReference>
<evidence type="ECO:0000313" key="3">
    <source>
        <dbReference type="EMBL" id="URD75211.1"/>
    </source>
</evidence>
<dbReference type="Gene3D" id="1.10.287.110">
    <property type="entry name" value="DnaJ domain"/>
    <property type="match status" value="1"/>
</dbReference>
<dbReference type="InterPro" id="IPR016024">
    <property type="entry name" value="ARM-type_fold"/>
</dbReference>
<name>A0A9E7JBU8_9LILI</name>
<evidence type="ECO:0000313" key="4">
    <source>
        <dbReference type="Proteomes" id="UP001055439"/>
    </source>
</evidence>
<gene>
    <name evidence="3" type="ORF">MUK42_08671</name>
</gene>
<keyword evidence="4" id="KW-1185">Reference proteome</keyword>
<dbReference type="GO" id="GO:0030276">
    <property type="term" value="F:clathrin binding"/>
    <property type="evidence" value="ECO:0007669"/>
    <property type="project" value="TreeGrafter"/>
</dbReference>
<dbReference type="InterPro" id="IPR011989">
    <property type="entry name" value="ARM-like"/>
</dbReference>
<feature type="compositionally biased region" description="Basic and acidic residues" evidence="2">
    <location>
        <begin position="192"/>
        <end position="201"/>
    </location>
</feature>
<feature type="compositionally biased region" description="Basic and acidic residues" evidence="2">
    <location>
        <begin position="692"/>
        <end position="709"/>
    </location>
</feature>
<keyword evidence="1" id="KW-0175">Coiled coil</keyword>
<dbReference type="PANTHER" id="PTHR23172:SF19">
    <property type="entry name" value="J DOMAIN-CONTAINING PROTEIN"/>
    <property type="match status" value="1"/>
</dbReference>
<dbReference type="PANTHER" id="PTHR23172">
    <property type="entry name" value="AUXILIN/CYCLIN G-ASSOCIATED KINASE-RELATED"/>
    <property type="match status" value="1"/>
</dbReference>
<dbReference type="OrthoDB" id="1717591at2759"/>